<dbReference type="RefSeq" id="WP_102266632.1">
    <property type="nucleotide sequence ID" value="NZ_CANTYB010000026.1"/>
</dbReference>
<dbReference type="Proteomes" id="UP001524435">
    <property type="component" value="Unassembled WGS sequence"/>
</dbReference>
<comment type="caution">
    <text evidence="8">The sequence shown here is derived from an EMBL/GenBank/DDBJ whole genome shotgun (WGS) entry which is preliminary data.</text>
</comment>
<evidence type="ECO:0000256" key="5">
    <source>
        <dbReference type="HAMAP-Rule" id="MF_01080"/>
    </source>
</evidence>
<comment type="function">
    <text evidence="5">Responsible for synthesis of pseudouridine from uracil-55 in the psi GC loop of transfer RNAs.</text>
</comment>
<evidence type="ECO:0000313" key="8">
    <source>
        <dbReference type="EMBL" id="MCQ5122507.1"/>
    </source>
</evidence>
<evidence type="ECO:0000313" key="9">
    <source>
        <dbReference type="Proteomes" id="UP001524435"/>
    </source>
</evidence>
<sequence>MNGILLINKEKGMTSHDVVNRLRKILHMKKIGHTGTLDPQASGLLVVLLGTACKALPYLEDVDKEYIAEMELGRKTISDDIWGEVQEVREVTPIADFPALVRSMIGVQQQVPPLISSIKVNGKKLYEYARAKQSVTVKPRQVEIYEMEVLEEASLRFRCRCSSGTYVRAICRDMALQSGNLGCMKSLVRTQVGRFKLSDAVTLEQVEKGMFQIIPLKEALRHYPQVALTDPSDVLNGKHLRLDVPYDQFLFTYQDEPLAIYRRHHDCVFACVRGLW</sequence>
<dbReference type="InterPro" id="IPR032819">
    <property type="entry name" value="TruB_C"/>
</dbReference>
<dbReference type="PANTHER" id="PTHR13767:SF2">
    <property type="entry name" value="PSEUDOURIDYLATE SYNTHASE TRUB1"/>
    <property type="match status" value="1"/>
</dbReference>
<evidence type="ECO:0000256" key="4">
    <source>
        <dbReference type="ARBA" id="ARBA00023235"/>
    </source>
</evidence>
<evidence type="ECO:0000259" key="7">
    <source>
        <dbReference type="Pfam" id="PF16198"/>
    </source>
</evidence>
<comment type="similarity">
    <text evidence="2 5">Belongs to the pseudouridine synthase TruB family. Type 1 subfamily.</text>
</comment>
<keyword evidence="9" id="KW-1185">Reference proteome</keyword>
<comment type="catalytic activity">
    <reaction evidence="1 5">
        <text>uridine(55) in tRNA = pseudouridine(55) in tRNA</text>
        <dbReference type="Rhea" id="RHEA:42532"/>
        <dbReference type="Rhea" id="RHEA-COMP:10101"/>
        <dbReference type="Rhea" id="RHEA-COMP:10102"/>
        <dbReference type="ChEBI" id="CHEBI:65314"/>
        <dbReference type="ChEBI" id="CHEBI:65315"/>
        <dbReference type="EC" id="5.4.99.25"/>
    </reaction>
</comment>
<protein>
    <recommendedName>
        <fullName evidence="5">tRNA pseudouridine synthase B</fullName>
        <ecNumber evidence="5">5.4.99.25</ecNumber>
    </recommendedName>
    <alternativeName>
        <fullName evidence="5">tRNA pseudouridine(55) synthase</fullName>
        <shortName evidence="5">Psi55 synthase</shortName>
    </alternativeName>
    <alternativeName>
        <fullName evidence="5">tRNA pseudouridylate synthase</fullName>
    </alternativeName>
    <alternativeName>
        <fullName evidence="5">tRNA-uridine isomerase</fullName>
    </alternativeName>
</protein>
<dbReference type="Gene3D" id="3.30.2350.10">
    <property type="entry name" value="Pseudouridine synthase"/>
    <property type="match status" value="1"/>
</dbReference>
<dbReference type="EC" id="5.4.99.25" evidence="5"/>
<feature type="domain" description="Pseudouridine synthase II N-terminal" evidence="6">
    <location>
        <begin position="23"/>
        <end position="167"/>
    </location>
</feature>
<keyword evidence="4 5" id="KW-0413">Isomerase</keyword>
<feature type="domain" description="tRNA pseudouridylate synthase B C-terminal" evidence="7">
    <location>
        <begin position="168"/>
        <end position="210"/>
    </location>
</feature>
<dbReference type="InterPro" id="IPR002501">
    <property type="entry name" value="PsdUridine_synth_N"/>
</dbReference>
<evidence type="ECO:0000259" key="6">
    <source>
        <dbReference type="Pfam" id="PF01509"/>
    </source>
</evidence>
<dbReference type="Pfam" id="PF01509">
    <property type="entry name" value="TruB_N"/>
    <property type="match status" value="1"/>
</dbReference>
<gene>
    <name evidence="5 8" type="primary">truB</name>
    <name evidence="8" type="ORF">NE663_09585</name>
</gene>
<evidence type="ECO:0000256" key="2">
    <source>
        <dbReference type="ARBA" id="ARBA00005642"/>
    </source>
</evidence>
<keyword evidence="3 5" id="KW-0819">tRNA processing</keyword>
<evidence type="ECO:0000256" key="1">
    <source>
        <dbReference type="ARBA" id="ARBA00000385"/>
    </source>
</evidence>
<dbReference type="InterPro" id="IPR014780">
    <property type="entry name" value="tRNA_psdUridine_synth_TruB"/>
</dbReference>
<dbReference type="Pfam" id="PF16198">
    <property type="entry name" value="TruB_C_2"/>
    <property type="match status" value="1"/>
</dbReference>
<dbReference type="CDD" id="cd02573">
    <property type="entry name" value="PseudoU_synth_EcTruB"/>
    <property type="match status" value="1"/>
</dbReference>
<dbReference type="NCBIfam" id="TIGR00431">
    <property type="entry name" value="TruB"/>
    <property type="match status" value="1"/>
</dbReference>
<dbReference type="SUPFAM" id="SSF55120">
    <property type="entry name" value="Pseudouridine synthase"/>
    <property type="match status" value="1"/>
</dbReference>
<dbReference type="HAMAP" id="MF_01080">
    <property type="entry name" value="TruB_bact"/>
    <property type="match status" value="1"/>
</dbReference>
<organism evidence="8 9">
    <name type="scientific">Massilicoli timonensis</name>
    <dbReference type="NCBI Taxonomy" id="2015901"/>
    <lineage>
        <taxon>Bacteria</taxon>
        <taxon>Bacillati</taxon>
        <taxon>Bacillota</taxon>
        <taxon>Erysipelotrichia</taxon>
        <taxon>Erysipelotrichales</taxon>
        <taxon>Erysipelotrichaceae</taxon>
        <taxon>Massilicoli</taxon>
    </lineage>
</organism>
<feature type="active site" description="Nucleophile" evidence="5">
    <location>
        <position position="38"/>
    </location>
</feature>
<dbReference type="GO" id="GO:0160148">
    <property type="term" value="F:tRNA pseudouridine(55) synthase activity"/>
    <property type="evidence" value="ECO:0007669"/>
    <property type="project" value="UniProtKB-EC"/>
</dbReference>
<dbReference type="EMBL" id="JANGCH010000016">
    <property type="protein sequence ID" value="MCQ5122507.1"/>
    <property type="molecule type" value="Genomic_DNA"/>
</dbReference>
<proteinExistence type="inferred from homology"/>
<accession>A0ABT1SMP6</accession>
<dbReference type="PANTHER" id="PTHR13767">
    <property type="entry name" value="TRNA-PSEUDOURIDINE SYNTHASE"/>
    <property type="match status" value="1"/>
</dbReference>
<reference evidence="8 9" key="1">
    <citation type="submission" date="2022-06" db="EMBL/GenBank/DDBJ databases">
        <title>Isolation of gut microbiota from human fecal samples.</title>
        <authorList>
            <person name="Pamer E.G."/>
            <person name="Barat B."/>
            <person name="Waligurski E."/>
            <person name="Medina S."/>
            <person name="Paddock L."/>
            <person name="Mostad J."/>
        </authorList>
    </citation>
    <scope>NUCLEOTIDE SEQUENCE [LARGE SCALE GENOMIC DNA]</scope>
    <source>
        <strain evidence="8 9">DFI.6.1</strain>
    </source>
</reference>
<evidence type="ECO:0000256" key="3">
    <source>
        <dbReference type="ARBA" id="ARBA00022694"/>
    </source>
</evidence>
<dbReference type="InterPro" id="IPR020103">
    <property type="entry name" value="PsdUridine_synth_cat_dom_sf"/>
</dbReference>
<name>A0ABT1SMP6_9FIRM</name>